<feature type="domain" description="EF-hand" evidence="4">
    <location>
        <begin position="72"/>
        <end position="107"/>
    </location>
</feature>
<sequence>MGEPEKELKQFAISQIQNAKDPIQKLRFRCLSRGAAGIKGLSRVFRIFDKDENLKLSFDEFYNGIQKYGLDVSEKEAKESFDYIDKDKSGSVNIDEFLNALMPTLNKSRLDLINQAFQNLDTNGDGVITVEDMKGVFNYDQHPEFISGNKTRDQIFTDFLKTFEMDGHVDGKVTKEEFTNYYAGVSANIDNDNYFDLMMRNAWKI</sequence>
<keyword evidence="2" id="KW-0677">Repeat</keyword>
<accession>A0A914DZM4</accession>
<evidence type="ECO:0000256" key="3">
    <source>
        <dbReference type="ARBA" id="ARBA00022837"/>
    </source>
</evidence>
<dbReference type="Gene3D" id="1.10.238.10">
    <property type="entry name" value="EF-hand"/>
    <property type="match status" value="2"/>
</dbReference>
<dbReference type="WBParaSite" id="ACRNAN_scaffold477.g15376.t1">
    <property type="protein sequence ID" value="ACRNAN_scaffold477.g15376.t1"/>
    <property type="gene ID" value="ACRNAN_scaffold477.g15376"/>
</dbReference>
<feature type="domain" description="EF-hand" evidence="4">
    <location>
        <begin position="36"/>
        <end position="71"/>
    </location>
</feature>
<dbReference type="SMART" id="SM00054">
    <property type="entry name" value="EFh"/>
    <property type="match status" value="3"/>
</dbReference>
<dbReference type="InterPro" id="IPR002048">
    <property type="entry name" value="EF_hand_dom"/>
</dbReference>
<dbReference type="CDD" id="cd00051">
    <property type="entry name" value="EFh"/>
    <property type="match status" value="1"/>
</dbReference>
<dbReference type="InterPro" id="IPR051581">
    <property type="entry name" value="Ca-bind"/>
</dbReference>
<evidence type="ECO:0000256" key="1">
    <source>
        <dbReference type="ARBA" id="ARBA00022723"/>
    </source>
</evidence>
<keyword evidence="1" id="KW-0479">Metal-binding</keyword>
<protein>
    <submittedName>
        <fullName evidence="6">EF-hand domain-containing protein</fullName>
    </submittedName>
</protein>
<dbReference type="Pfam" id="PF13499">
    <property type="entry name" value="EF-hand_7"/>
    <property type="match status" value="2"/>
</dbReference>
<evidence type="ECO:0000259" key="4">
    <source>
        <dbReference type="PROSITE" id="PS50222"/>
    </source>
</evidence>
<proteinExistence type="predicted"/>
<keyword evidence="3" id="KW-0106">Calcium</keyword>
<evidence type="ECO:0000256" key="2">
    <source>
        <dbReference type="ARBA" id="ARBA00022737"/>
    </source>
</evidence>
<dbReference type="SUPFAM" id="SSF47473">
    <property type="entry name" value="EF-hand"/>
    <property type="match status" value="1"/>
</dbReference>
<dbReference type="InterPro" id="IPR018247">
    <property type="entry name" value="EF_Hand_1_Ca_BS"/>
</dbReference>
<dbReference type="InterPro" id="IPR011992">
    <property type="entry name" value="EF-hand-dom_pair"/>
</dbReference>
<dbReference type="AlphaFoldDB" id="A0A914DZM4"/>
<dbReference type="GO" id="GO:0005509">
    <property type="term" value="F:calcium ion binding"/>
    <property type="evidence" value="ECO:0007669"/>
    <property type="project" value="InterPro"/>
</dbReference>
<dbReference type="PANTHER" id="PTHR34524">
    <property type="entry name" value="CALCYPHOSIN"/>
    <property type="match status" value="1"/>
</dbReference>
<keyword evidence="5" id="KW-1185">Reference proteome</keyword>
<dbReference type="PROSITE" id="PS00018">
    <property type="entry name" value="EF_HAND_1"/>
    <property type="match status" value="2"/>
</dbReference>
<evidence type="ECO:0000313" key="5">
    <source>
        <dbReference type="Proteomes" id="UP000887540"/>
    </source>
</evidence>
<name>A0A914DZM4_9BILA</name>
<dbReference type="PANTHER" id="PTHR34524:SF6">
    <property type="entry name" value="CALCYPHOSINE LIKE"/>
    <property type="match status" value="1"/>
</dbReference>
<dbReference type="PROSITE" id="PS50222">
    <property type="entry name" value="EF_HAND_2"/>
    <property type="match status" value="3"/>
</dbReference>
<evidence type="ECO:0000313" key="6">
    <source>
        <dbReference type="WBParaSite" id="ACRNAN_scaffold477.g15376.t1"/>
    </source>
</evidence>
<reference evidence="6" key="1">
    <citation type="submission" date="2022-11" db="UniProtKB">
        <authorList>
            <consortium name="WormBaseParasite"/>
        </authorList>
    </citation>
    <scope>IDENTIFICATION</scope>
</reference>
<dbReference type="Proteomes" id="UP000887540">
    <property type="component" value="Unplaced"/>
</dbReference>
<organism evidence="5 6">
    <name type="scientific">Acrobeloides nanus</name>
    <dbReference type="NCBI Taxonomy" id="290746"/>
    <lineage>
        <taxon>Eukaryota</taxon>
        <taxon>Metazoa</taxon>
        <taxon>Ecdysozoa</taxon>
        <taxon>Nematoda</taxon>
        <taxon>Chromadorea</taxon>
        <taxon>Rhabditida</taxon>
        <taxon>Tylenchina</taxon>
        <taxon>Cephalobomorpha</taxon>
        <taxon>Cephaloboidea</taxon>
        <taxon>Cephalobidae</taxon>
        <taxon>Acrobeloides</taxon>
    </lineage>
</organism>
<feature type="domain" description="EF-hand" evidence="4">
    <location>
        <begin position="108"/>
        <end position="143"/>
    </location>
</feature>